<comment type="caution">
    <text evidence="2">The sequence shown here is derived from an EMBL/GenBank/DDBJ whole genome shotgun (WGS) entry which is preliminary data.</text>
</comment>
<reference evidence="2 3" key="1">
    <citation type="journal article" date="2014" name="PLoS Genet.">
        <title>Phylogenetically driven sequencing of extremely halophilic archaea reveals strategies for static and dynamic osmo-response.</title>
        <authorList>
            <person name="Becker E.A."/>
            <person name="Seitzer P.M."/>
            <person name="Tritt A."/>
            <person name="Larsen D."/>
            <person name="Krusor M."/>
            <person name="Yao A.I."/>
            <person name="Wu D."/>
            <person name="Madern D."/>
            <person name="Eisen J.A."/>
            <person name="Darling A.E."/>
            <person name="Facciotti M.T."/>
        </authorList>
    </citation>
    <scope>NUCLEOTIDE SEQUENCE [LARGE SCALE GENOMIC DNA]</scope>
    <source>
        <strain evidence="2 3">JCM 12890</strain>
    </source>
</reference>
<dbReference type="Proteomes" id="UP000011511">
    <property type="component" value="Unassembled WGS sequence"/>
</dbReference>
<evidence type="ECO:0000313" key="3">
    <source>
        <dbReference type="Proteomes" id="UP000011511"/>
    </source>
</evidence>
<dbReference type="EMBL" id="AOIK01000001">
    <property type="protein sequence ID" value="ELY92139.1"/>
    <property type="molecule type" value="Genomic_DNA"/>
</dbReference>
<evidence type="ECO:0000313" key="2">
    <source>
        <dbReference type="EMBL" id="ELY92139.1"/>
    </source>
</evidence>
<sequence length="36" mass="4076">MLVDLLGECCEGDLEESWENERTATPVGAFHDRPVR</sequence>
<protein>
    <submittedName>
        <fullName evidence="2">Transposase</fullName>
    </submittedName>
</protein>
<evidence type="ECO:0000256" key="1">
    <source>
        <dbReference type="SAM" id="MobiDB-lite"/>
    </source>
</evidence>
<name>M0A0L3_NATA2</name>
<feature type="region of interest" description="Disordered" evidence="1">
    <location>
        <begin position="17"/>
        <end position="36"/>
    </location>
</feature>
<accession>M0A0L3</accession>
<organism evidence="2 3">
    <name type="scientific">Natrinema altunense (strain JCM 12890 / CGMCC 1.3731 / AJ2)</name>
    <dbReference type="NCBI Taxonomy" id="1227494"/>
    <lineage>
        <taxon>Archaea</taxon>
        <taxon>Methanobacteriati</taxon>
        <taxon>Methanobacteriota</taxon>
        <taxon>Stenosarchaea group</taxon>
        <taxon>Halobacteria</taxon>
        <taxon>Halobacteriales</taxon>
        <taxon>Natrialbaceae</taxon>
        <taxon>Natrinema</taxon>
    </lineage>
</organism>
<keyword evidence="3" id="KW-1185">Reference proteome</keyword>
<gene>
    <name evidence="2" type="ORF">C485_00160</name>
</gene>
<dbReference type="AlphaFoldDB" id="M0A0L3"/>
<proteinExistence type="predicted"/>